<keyword evidence="2 8" id="KW-0597">Phosphoprotein</keyword>
<dbReference type="AlphaFoldDB" id="A0A938X6A5"/>
<evidence type="ECO:0000256" key="4">
    <source>
        <dbReference type="ARBA" id="ARBA00023015"/>
    </source>
</evidence>
<evidence type="ECO:0000259" key="11">
    <source>
        <dbReference type="PROSITE" id="PS51755"/>
    </source>
</evidence>
<dbReference type="Gene3D" id="1.10.10.10">
    <property type="entry name" value="Winged helix-like DNA-binding domain superfamily/Winged helix DNA-binding domain"/>
    <property type="match status" value="1"/>
</dbReference>
<evidence type="ECO:0000256" key="1">
    <source>
        <dbReference type="ARBA" id="ARBA00018672"/>
    </source>
</evidence>
<feature type="modified residue" description="4-aspartylphosphate" evidence="8">
    <location>
        <position position="50"/>
    </location>
</feature>
<comment type="caution">
    <text evidence="12">The sequence shown here is derived from an EMBL/GenBank/DDBJ whole genome shotgun (WGS) entry which is preliminary data.</text>
</comment>
<keyword evidence="4" id="KW-0805">Transcription regulation</keyword>
<dbReference type="InterPro" id="IPR001867">
    <property type="entry name" value="OmpR/PhoB-type_DNA-bd"/>
</dbReference>
<evidence type="ECO:0000259" key="10">
    <source>
        <dbReference type="PROSITE" id="PS50110"/>
    </source>
</evidence>
<dbReference type="RefSeq" id="WP_204446492.1">
    <property type="nucleotide sequence ID" value="NZ_JACJKY010000010.1"/>
</dbReference>
<evidence type="ECO:0000256" key="2">
    <source>
        <dbReference type="ARBA" id="ARBA00022553"/>
    </source>
</evidence>
<reference evidence="12" key="2">
    <citation type="journal article" date="2021" name="Sci. Rep.">
        <title>The distribution of antibiotic resistance genes in chicken gut microbiota commensals.</title>
        <authorList>
            <person name="Juricova H."/>
            <person name="Matiasovicova J."/>
            <person name="Kubasova T."/>
            <person name="Cejkova D."/>
            <person name="Rychlik I."/>
        </authorList>
    </citation>
    <scope>NUCLEOTIDE SEQUENCE</scope>
    <source>
        <strain evidence="12">An559</strain>
    </source>
</reference>
<name>A0A938X6A5_9FIRM</name>
<evidence type="ECO:0000256" key="3">
    <source>
        <dbReference type="ARBA" id="ARBA00023012"/>
    </source>
</evidence>
<dbReference type="GO" id="GO:0032993">
    <property type="term" value="C:protein-DNA complex"/>
    <property type="evidence" value="ECO:0007669"/>
    <property type="project" value="TreeGrafter"/>
</dbReference>
<feature type="domain" description="Response regulatory" evidence="10">
    <location>
        <begin position="1"/>
        <end position="117"/>
    </location>
</feature>
<dbReference type="PANTHER" id="PTHR48111">
    <property type="entry name" value="REGULATOR OF RPOS"/>
    <property type="match status" value="1"/>
</dbReference>
<feature type="DNA-binding region" description="OmpR/PhoB-type" evidence="9">
    <location>
        <begin position="130"/>
        <end position="226"/>
    </location>
</feature>
<evidence type="ECO:0000313" key="12">
    <source>
        <dbReference type="EMBL" id="MBM6920986.1"/>
    </source>
</evidence>
<accession>A0A938X6A5</accession>
<evidence type="ECO:0000256" key="7">
    <source>
        <dbReference type="ARBA" id="ARBA00024867"/>
    </source>
</evidence>
<dbReference type="GO" id="GO:0000976">
    <property type="term" value="F:transcription cis-regulatory region binding"/>
    <property type="evidence" value="ECO:0007669"/>
    <property type="project" value="TreeGrafter"/>
</dbReference>
<dbReference type="FunFam" id="1.10.10.10:FF:000018">
    <property type="entry name" value="DNA-binding response regulator ResD"/>
    <property type="match status" value="1"/>
</dbReference>
<dbReference type="InterPro" id="IPR039420">
    <property type="entry name" value="WalR-like"/>
</dbReference>
<evidence type="ECO:0000256" key="6">
    <source>
        <dbReference type="ARBA" id="ARBA00023163"/>
    </source>
</evidence>
<keyword evidence="6" id="KW-0804">Transcription</keyword>
<dbReference type="InterPro" id="IPR016032">
    <property type="entry name" value="Sig_transdc_resp-reg_C-effctor"/>
</dbReference>
<dbReference type="InterPro" id="IPR011006">
    <property type="entry name" value="CheY-like_superfamily"/>
</dbReference>
<dbReference type="Pfam" id="PF00486">
    <property type="entry name" value="Trans_reg_C"/>
    <property type="match status" value="1"/>
</dbReference>
<dbReference type="PANTHER" id="PTHR48111:SF21">
    <property type="entry name" value="DNA-BINDING DUAL MASTER TRANSCRIPTIONAL REGULATOR RPAA"/>
    <property type="match status" value="1"/>
</dbReference>
<comment type="function">
    <text evidence="7">May play the central regulatory role in sporulation. It may be an element of the effector pathway responsible for the activation of sporulation genes in response to nutritional stress. Spo0A may act in concert with spo0H (a sigma factor) to control the expression of some genes that are critical to the sporulation process.</text>
</comment>
<reference evidence="12" key="1">
    <citation type="submission" date="2020-08" db="EMBL/GenBank/DDBJ databases">
        <authorList>
            <person name="Cejkova D."/>
            <person name="Kubasova T."/>
            <person name="Jahodarova E."/>
            <person name="Rychlik I."/>
        </authorList>
    </citation>
    <scope>NUCLEOTIDE SEQUENCE</scope>
    <source>
        <strain evidence="12">An559</strain>
    </source>
</reference>
<dbReference type="EMBL" id="JACJKY010000010">
    <property type="protein sequence ID" value="MBM6920986.1"/>
    <property type="molecule type" value="Genomic_DNA"/>
</dbReference>
<dbReference type="GO" id="GO:0005829">
    <property type="term" value="C:cytosol"/>
    <property type="evidence" value="ECO:0007669"/>
    <property type="project" value="TreeGrafter"/>
</dbReference>
<sequence>MIYLLEDDDSIRELVCYTLTQIGWEAKGFSAPSAFFEALKQEIPALILLDIMLPEEDGLSVLKKLRAASKTKHVPVMMLTAKGSEYDKVIGLDAGADDYLAKPFGMMELTARVKALLRRSAAAEEKTQEKKTYQIEGLFVDLARHVVTVDHEEIALTFKEFELLCLLLENRGIVLNRDQILNRVWGYSFDGENRTVDVHIRTLRQKLGTCGALIETVRGVGYKIDGESV</sequence>
<dbReference type="PROSITE" id="PS50110">
    <property type="entry name" value="RESPONSE_REGULATORY"/>
    <property type="match status" value="1"/>
</dbReference>
<dbReference type="InterPro" id="IPR036388">
    <property type="entry name" value="WH-like_DNA-bd_sf"/>
</dbReference>
<keyword evidence="13" id="KW-1185">Reference proteome</keyword>
<keyword evidence="5 9" id="KW-0238">DNA-binding</keyword>
<dbReference type="GO" id="GO:0000156">
    <property type="term" value="F:phosphorelay response regulator activity"/>
    <property type="evidence" value="ECO:0007669"/>
    <property type="project" value="TreeGrafter"/>
</dbReference>
<dbReference type="PROSITE" id="PS51755">
    <property type="entry name" value="OMPR_PHOB"/>
    <property type="match status" value="1"/>
</dbReference>
<dbReference type="SUPFAM" id="SSF46894">
    <property type="entry name" value="C-terminal effector domain of the bipartite response regulators"/>
    <property type="match status" value="1"/>
</dbReference>
<dbReference type="SUPFAM" id="SSF52172">
    <property type="entry name" value="CheY-like"/>
    <property type="match status" value="1"/>
</dbReference>
<dbReference type="SMART" id="SM00862">
    <property type="entry name" value="Trans_reg_C"/>
    <property type="match status" value="1"/>
</dbReference>
<gene>
    <name evidence="12" type="ORF">H6A12_07455</name>
</gene>
<evidence type="ECO:0000256" key="5">
    <source>
        <dbReference type="ARBA" id="ARBA00023125"/>
    </source>
</evidence>
<dbReference type="Proteomes" id="UP000774750">
    <property type="component" value="Unassembled WGS sequence"/>
</dbReference>
<evidence type="ECO:0000313" key="13">
    <source>
        <dbReference type="Proteomes" id="UP000774750"/>
    </source>
</evidence>
<evidence type="ECO:0000256" key="9">
    <source>
        <dbReference type="PROSITE-ProRule" id="PRU01091"/>
    </source>
</evidence>
<organism evidence="12 13">
    <name type="scientific">Merdimmobilis hominis</name>
    <dbReference type="NCBI Taxonomy" id="2897707"/>
    <lineage>
        <taxon>Bacteria</taxon>
        <taxon>Bacillati</taxon>
        <taxon>Bacillota</taxon>
        <taxon>Clostridia</taxon>
        <taxon>Eubacteriales</taxon>
        <taxon>Oscillospiraceae</taxon>
        <taxon>Merdimmobilis</taxon>
    </lineage>
</organism>
<protein>
    <recommendedName>
        <fullName evidence="1">Stage 0 sporulation protein A homolog</fullName>
    </recommendedName>
</protein>
<dbReference type="Pfam" id="PF00072">
    <property type="entry name" value="Response_reg"/>
    <property type="match status" value="1"/>
</dbReference>
<keyword evidence="3" id="KW-0902">Two-component regulatory system</keyword>
<dbReference type="SMART" id="SM00448">
    <property type="entry name" value="REC"/>
    <property type="match status" value="1"/>
</dbReference>
<evidence type="ECO:0000256" key="8">
    <source>
        <dbReference type="PROSITE-ProRule" id="PRU00169"/>
    </source>
</evidence>
<dbReference type="GO" id="GO:0006355">
    <property type="term" value="P:regulation of DNA-templated transcription"/>
    <property type="evidence" value="ECO:0007669"/>
    <property type="project" value="InterPro"/>
</dbReference>
<proteinExistence type="predicted"/>
<dbReference type="Gene3D" id="6.10.250.690">
    <property type="match status" value="1"/>
</dbReference>
<feature type="domain" description="OmpR/PhoB-type" evidence="11">
    <location>
        <begin position="130"/>
        <end position="226"/>
    </location>
</feature>
<dbReference type="Gene3D" id="3.40.50.2300">
    <property type="match status" value="1"/>
</dbReference>
<dbReference type="CDD" id="cd00383">
    <property type="entry name" value="trans_reg_C"/>
    <property type="match status" value="1"/>
</dbReference>
<dbReference type="InterPro" id="IPR001789">
    <property type="entry name" value="Sig_transdc_resp-reg_receiver"/>
</dbReference>